<dbReference type="PANTHER" id="PTHR21519:SF1">
    <property type="entry name" value="PDZ DOMAIN-CONTAINING PROTEIN 8"/>
    <property type="match status" value="1"/>
</dbReference>
<keyword evidence="2" id="KW-0813">Transport</keyword>
<reference evidence="10 11" key="1">
    <citation type="journal article" date="2023" name="BMC Biol.">
        <title>The compact genome of the sponge Oopsacas minuta (Hexactinellida) is lacking key metazoan core genes.</title>
        <authorList>
            <person name="Santini S."/>
            <person name="Schenkelaars Q."/>
            <person name="Jourda C."/>
            <person name="Duchesne M."/>
            <person name="Belahbib H."/>
            <person name="Rocher C."/>
            <person name="Selva M."/>
            <person name="Riesgo A."/>
            <person name="Vervoort M."/>
            <person name="Leys S.P."/>
            <person name="Kodjabachian L."/>
            <person name="Le Bivic A."/>
            <person name="Borchiellini C."/>
            <person name="Claverie J.M."/>
            <person name="Renard E."/>
        </authorList>
    </citation>
    <scope>NUCLEOTIDE SEQUENCE [LARGE SCALE GENOMIC DNA]</scope>
    <source>
        <strain evidence="10">SPO-2</strain>
    </source>
</reference>
<accession>A0AAV7KHG8</accession>
<evidence type="ECO:0000256" key="4">
    <source>
        <dbReference type="ARBA" id="ARBA00023121"/>
    </source>
</evidence>
<comment type="caution">
    <text evidence="10">The sequence shown here is derived from an EMBL/GenBank/DDBJ whole genome shotgun (WGS) entry which is preliminary data.</text>
</comment>
<evidence type="ECO:0000256" key="5">
    <source>
        <dbReference type="ARBA" id="ARBA00023136"/>
    </source>
</evidence>
<keyword evidence="5 7" id="KW-0472">Membrane</keyword>
<evidence type="ECO:0000256" key="3">
    <source>
        <dbReference type="ARBA" id="ARBA00023055"/>
    </source>
</evidence>
<dbReference type="SUPFAM" id="SSF50156">
    <property type="entry name" value="PDZ domain-like"/>
    <property type="match status" value="1"/>
</dbReference>
<evidence type="ECO:0000256" key="2">
    <source>
        <dbReference type="ARBA" id="ARBA00022448"/>
    </source>
</evidence>
<dbReference type="GO" id="GO:0044233">
    <property type="term" value="C:mitochondria-associated endoplasmic reticulum membrane contact site"/>
    <property type="evidence" value="ECO:0007669"/>
    <property type="project" value="InterPro"/>
</dbReference>
<sequence length="474" mass="53563">MLSVLLGFILGGVTVILIQYFTLSWIFKLSPKYKPPRPPAYTPTSLPPDLSQRANGPFREETCQWVNFCGAFLFQELRESNLVKKAVITKLNEEFKEFLLKKTTGQLLHQVTVRDYFLGESLPQVNSVQVFKVRRDEKEELLTEVTVGFDLDYKGAALIAIDADIVLGKSLSVSVELLRLQGKVRLQFSREPYTHWSVAFMREPLVEIRVAPEFQGRNVSQLTTLIEKVIHRFIRKKHTLPYYKVRRSPIFPKLLAQSSDVQLYMHDTALTEGILEVDIMECSRLLEIPEAKRAFCTAAITDKPWKPLNRLVSPANGPMLNLTVEKNSSNEHGISFQRYQDQEMELNCIVVSEVIASSPAYNAGVMKGDFVFFINAVDVKTVSKAKSLIETSSGSFILTVQRFFSSHIHATGPIPVIQQDSTGSKQVSEFEPEIASLIGGYTPEPPVWEEKDRQTSFISEKGDIQVEKEPLSRG</sequence>
<evidence type="ECO:0000313" key="11">
    <source>
        <dbReference type="Proteomes" id="UP001165289"/>
    </source>
</evidence>
<evidence type="ECO:0000256" key="7">
    <source>
        <dbReference type="SAM" id="Phobius"/>
    </source>
</evidence>
<dbReference type="InterPro" id="IPR036034">
    <property type="entry name" value="PDZ_sf"/>
</dbReference>
<keyword evidence="4" id="KW-0446">Lipid-binding</keyword>
<dbReference type="InterPro" id="IPR039275">
    <property type="entry name" value="PDZD8"/>
</dbReference>
<dbReference type="CDD" id="cd00136">
    <property type="entry name" value="PDZ_canonical"/>
    <property type="match status" value="1"/>
</dbReference>
<keyword evidence="3" id="KW-0445">Lipid transport</keyword>
<evidence type="ECO:0000259" key="8">
    <source>
        <dbReference type="PROSITE" id="PS50106"/>
    </source>
</evidence>
<dbReference type="Pfam" id="PF26547">
    <property type="entry name" value="PDZD8_N"/>
    <property type="match status" value="1"/>
</dbReference>
<feature type="domain" description="SMP-LTD" evidence="9">
    <location>
        <begin position="59"/>
        <end position="249"/>
    </location>
</feature>
<feature type="transmembrane region" description="Helical" evidence="7">
    <location>
        <begin position="6"/>
        <end position="27"/>
    </location>
</feature>
<evidence type="ECO:0000313" key="10">
    <source>
        <dbReference type="EMBL" id="KAI6660330.1"/>
    </source>
</evidence>
<feature type="domain" description="PDZ" evidence="8">
    <location>
        <begin position="321"/>
        <end position="404"/>
    </location>
</feature>
<protein>
    <submittedName>
        <fullName evidence="10">PDZ domain-containing protein 8-like</fullName>
    </submittedName>
</protein>
<dbReference type="GO" id="GO:0005739">
    <property type="term" value="C:mitochondrion"/>
    <property type="evidence" value="ECO:0007669"/>
    <property type="project" value="GOC"/>
</dbReference>
<dbReference type="InterPro" id="IPR058801">
    <property type="entry name" value="PDZD8_N"/>
</dbReference>
<dbReference type="EMBL" id="JAKMXF010000033">
    <property type="protein sequence ID" value="KAI6660330.1"/>
    <property type="molecule type" value="Genomic_DNA"/>
</dbReference>
<name>A0AAV7KHG8_9METZ</name>
<organism evidence="10 11">
    <name type="scientific">Oopsacas minuta</name>
    <dbReference type="NCBI Taxonomy" id="111878"/>
    <lineage>
        <taxon>Eukaryota</taxon>
        <taxon>Metazoa</taxon>
        <taxon>Porifera</taxon>
        <taxon>Hexactinellida</taxon>
        <taxon>Hexasterophora</taxon>
        <taxon>Lyssacinosida</taxon>
        <taxon>Leucopsacidae</taxon>
        <taxon>Oopsacas</taxon>
    </lineage>
</organism>
<dbReference type="GO" id="GO:0051560">
    <property type="term" value="P:mitochondrial calcium ion homeostasis"/>
    <property type="evidence" value="ECO:0007669"/>
    <property type="project" value="InterPro"/>
</dbReference>
<dbReference type="GO" id="GO:0016020">
    <property type="term" value="C:membrane"/>
    <property type="evidence" value="ECO:0007669"/>
    <property type="project" value="UniProtKB-SubCell"/>
</dbReference>
<evidence type="ECO:0000256" key="1">
    <source>
        <dbReference type="ARBA" id="ARBA00004370"/>
    </source>
</evidence>
<dbReference type="PROSITE" id="PS50106">
    <property type="entry name" value="PDZ"/>
    <property type="match status" value="1"/>
</dbReference>
<dbReference type="CDD" id="cd21674">
    <property type="entry name" value="SMP_PDZD8"/>
    <property type="match status" value="1"/>
</dbReference>
<dbReference type="InterPro" id="IPR031468">
    <property type="entry name" value="SMP_LBD"/>
</dbReference>
<evidence type="ECO:0000259" key="9">
    <source>
        <dbReference type="PROSITE" id="PS51847"/>
    </source>
</evidence>
<dbReference type="AlphaFoldDB" id="A0AAV7KHG8"/>
<dbReference type="PROSITE" id="PS51847">
    <property type="entry name" value="SMP"/>
    <property type="match status" value="1"/>
</dbReference>
<keyword evidence="11" id="KW-1185">Reference proteome</keyword>
<dbReference type="GO" id="GO:0006869">
    <property type="term" value="P:lipid transport"/>
    <property type="evidence" value="ECO:0007669"/>
    <property type="project" value="UniProtKB-KW"/>
</dbReference>
<dbReference type="GO" id="GO:0008289">
    <property type="term" value="F:lipid binding"/>
    <property type="evidence" value="ECO:0007669"/>
    <property type="project" value="UniProtKB-KW"/>
</dbReference>
<comment type="subcellular location">
    <subcellularLocation>
        <location evidence="1">Membrane</location>
    </subcellularLocation>
</comment>
<evidence type="ECO:0000256" key="6">
    <source>
        <dbReference type="SAM" id="MobiDB-lite"/>
    </source>
</evidence>
<dbReference type="PANTHER" id="PTHR21519">
    <property type="entry name" value="PDZ DOMAIN-CONTAINING PROTEIN 8"/>
    <property type="match status" value="1"/>
</dbReference>
<keyword evidence="7" id="KW-0812">Transmembrane</keyword>
<dbReference type="Gene3D" id="2.30.42.10">
    <property type="match status" value="1"/>
</dbReference>
<gene>
    <name evidence="10" type="ORF">LOD99_13918</name>
</gene>
<dbReference type="Proteomes" id="UP001165289">
    <property type="component" value="Unassembled WGS sequence"/>
</dbReference>
<dbReference type="SMART" id="SM00228">
    <property type="entry name" value="PDZ"/>
    <property type="match status" value="1"/>
</dbReference>
<keyword evidence="7" id="KW-1133">Transmembrane helix</keyword>
<proteinExistence type="predicted"/>
<dbReference type="Pfam" id="PF00595">
    <property type="entry name" value="PDZ"/>
    <property type="match status" value="1"/>
</dbReference>
<feature type="region of interest" description="Disordered" evidence="6">
    <location>
        <begin position="454"/>
        <end position="474"/>
    </location>
</feature>
<dbReference type="InterPro" id="IPR001478">
    <property type="entry name" value="PDZ"/>
</dbReference>
<dbReference type="GO" id="GO:1990456">
    <property type="term" value="P:mitochondrion-endoplasmic reticulum membrane tethering"/>
    <property type="evidence" value="ECO:0007669"/>
    <property type="project" value="InterPro"/>
</dbReference>